<dbReference type="Pfam" id="PF22200">
    <property type="entry name" value="ExsA_N"/>
    <property type="match status" value="1"/>
</dbReference>
<evidence type="ECO:0000256" key="3">
    <source>
        <dbReference type="ARBA" id="ARBA00023163"/>
    </source>
</evidence>
<dbReference type="PROSITE" id="PS01124">
    <property type="entry name" value="HTH_ARAC_FAMILY_2"/>
    <property type="match status" value="1"/>
</dbReference>
<evidence type="ECO:0000313" key="5">
    <source>
        <dbReference type="EMBL" id="WCT14749.1"/>
    </source>
</evidence>
<feature type="domain" description="HTH araC/xylS-type" evidence="4">
    <location>
        <begin position="185"/>
        <end position="282"/>
    </location>
</feature>
<dbReference type="Gene3D" id="1.10.10.60">
    <property type="entry name" value="Homeodomain-like"/>
    <property type="match status" value="2"/>
</dbReference>
<dbReference type="SMART" id="SM00342">
    <property type="entry name" value="HTH_ARAC"/>
    <property type="match status" value="1"/>
</dbReference>
<dbReference type="EMBL" id="CP117167">
    <property type="protein sequence ID" value="WCT14749.1"/>
    <property type="molecule type" value="Genomic_DNA"/>
</dbReference>
<evidence type="ECO:0000313" key="6">
    <source>
        <dbReference type="Proteomes" id="UP001216139"/>
    </source>
</evidence>
<proteinExistence type="predicted"/>
<organism evidence="5 6">
    <name type="scientific">Mucilaginibacter jinjuensis</name>
    <dbReference type="NCBI Taxonomy" id="1176721"/>
    <lineage>
        <taxon>Bacteria</taxon>
        <taxon>Pseudomonadati</taxon>
        <taxon>Bacteroidota</taxon>
        <taxon>Sphingobacteriia</taxon>
        <taxon>Sphingobacteriales</taxon>
        <taxon>Sphingobacteriaceae</taxon>
        <taxon>Mucilaginibacter</taxon>
    </lineage>
</organism>
<protein>
    <submittedName>
        <fullName evidence="5">AraC family transcriptional regulator</fullName>
    </submittedName>
</protein>
<reference evidence="5 6" key="1">
    <citation type="submission" date="2023-02" db="EMBL/GenBank/DDBJ databases">
        <title>Genome sequence of Mucilaginibacter jinjuensis strain KACC 16571.</title>
        <authorList>
            <person name="Kim S."/>
            <person name="Heo J."/>
            <person name="Kwon S.-W."/>
        </authorList>
    </citation>
    <scope>NUCLEOTIDE SEQUENCE [LARGE SCALE GENOMIC DNA]</scope>
    <source>
        <strain evidence="5 6">KACC 16571</strain>
    </source>
</reference>
<dbReference type="SUPFAM" id="SSF46689">
    <property type="entry name" value="Homeodomain-like"/>
    <property type="match status" value="2"/>
</dbReference>
<name>A0ABY7TEU4_9SPHI</name>
<dbReference type="PANTHER" id="PTHR46796:SF6">
    <property type="entry name" value="ARAC SUBFAMILY"/>
    <property type="match status" value="1"/>
</dbReference>
<dbReference type="InterPro" id="IPR054015">
    <property type="entry name" value="ExsA-like_N"/>
</dbReference>
<evidence type="ECO:0000256" key="1">
    <source>
        <dbReference type="ARBA" id="ARBA00023015"/>
    </source>
</evidence>
<evidence type="ECO:0000259" key="4">
    <source>
        <dbReference type="PROSITE" id="PS01124"/>
    </source>
</evidence>
<keyword evidence="3" id="KW-0804">Transcription</keyword>
<keyword evidence="2" id="KW-0238">DNA-binding</keyword>
<accession>A0ABY7TEU4</accession>
<dbReference type="Pfam" id="PF12833">
    <property type="entry name" value="HTH_18"/>
    <property type="match status" value="1"/>
</dbReference>
<dbReference type="RefSeq" id="WP_273633244.1">
    <property type="nucleotide sequence ID" value="NZ_CP117167.1"/>
</dbReference>
<dbReference type="InterPro" id="IPR009057">
    <property type="entry name" value="Homeodomain-like_sf"/>
</dbReference>
<evidence type="ECO:0000256" key="2">
    <source>
        <dbReference type="ARBA" id="ARBA00023125"/>
    </source>
</evidence>
<keyword evidence="6" id="KW-1185">Reference proteome</keyword>
<dbReference type="PANTHER" id="PTHR46796">
    <property type="entry name" value="HTH-TYPE TRANSCRIPTIONAL ACTIVATOR RHAS-RELATED"/>
    <property type="match status" value="1"/>
</dbReference>
<sequence>MQNVSVPQDVRHQQQINAGEISFVYYREKDSAGKNRVVFSHYAISFVLNGQKELYRSAGNTVIGSHQGILIPGGHSIIAERTLNDDLYSSLIAFFPKKLVTQFLAKKAIAAHHSNQSKAASPYILFSRTPYLNEYLRSLTALITSGQQLSCAMALHKLEELLLAVYELFPEQFVSLFDEQQPVQLSLKNLIEENLFNNLTIDELAFLANRSLSSFKRDFEQLYQVSPQRYIRERKLEIACAELLKGKAASELYHVYGYDNPSNFNTAFKKKYGLTPLAYRNSQI</sequence>
<gene>
    <name evidence="5" type="ORF">PQO05_12460</name>
</gene>
<dbReference type="InterPro" id="IPR018060">
    <property type="entry name" value="HTH_AraC"/>
</dbReference>
<dbReference type="Proteomes" id="UP001216139">
    <property type="component" value="Chromosome"/>
</dbReference>
<keyword evidence="1" id="KW-0805">Transcription regulation</keyword>
<dbReference type="InterPro" id="IPR050204">
    <property type="entry name" value="AraC_XylS_family_regulators"/>
</dbReference>